<dbReference type="Proteomes" id="UP000542353">
    <property type="component" value="Unassembled WGS sequence"/>
</dbReference>
<gene>
    <name evidence="1" type="ORF">HNR60_004272</name>
</gene>
<proteinExistence type="predicted"/>
<reference evidence="1 2" key="1">
    <citation type="submission" date="2020-08" db="EMBL/GenBank/DDBJ databases">
        <title>Genomic Encyclopedia of Type Strains, Phase IV (KMG-IV): sequencing the most valuable type-strain genomes for metagenomic binning, comparative biology and taxonomic classification.</title>
        <authorList>
            <person name="Goeker M."/>
        </authorList>
    </citation>
    <scope>NUCLEOTIDE SEQUENCE [LARGE SCALE GENOMIC DNA]</scope>
    <source>
        <strain evidence="1 2">DSM 12706</strain>
    </source>
</reference>
<evidence type="ECO:0000313" key="1">
    <source>
        <dbReference type="EMBL" id="MBB5049494.1"/>
    </source>
</evidence>
<dbReference type="EMBL" id="JACHIH010000038">
    <property type="protein sequence ID" value="MBB5049494.1"/>
    <property type="molecule type" value="Genomic_DNA"/>
</dbReference>
<accession>A0A7W7Z7M4</accession>
<keyword evidence="2" id="KW-1185">Reference proteome</keyword>
<sequence length="58" mass="6734">MNEYEYNRMLDDIAWVMEDSAQDNVQSATVLRMPPRAANDNQIEWPLLPFPDGWTACC</sequence>
<organism evidence="1 2">
    <name type="scientific">Rhodopseudomonas rhenobacensis</name>
    <dbReference type="NCBI Taxonomy" id="87461"/>
    <lineage>
        <taxon>Bacteria</taxon>
        <taxon>Pseudomonadati</taxon>
        <taxon>Pseudomonadota</taxon>
        <taxon>Alphaproteobacteria</taxon>
        <taxon>Hyphomicrobiales</taxon>
        <taxon>Nitrobacteraceae</taxon>
        <taxon>Rhodopseudomonas</taxon>
    </lineage>
</organism>
<dbReference type="RefSeq" id="WP_184261795.1">
    <property type="nucleotide sequence ID" value="NZ_JACHIH010000038.1"/>
</dbReference>
<dbReference type="AlphaFoldDB" id="A0A7W7Z7M4"/>
<name>A0A7W7Z7M4_9BRAD</name>
<protein>
    <submittedName>
        <fullName evidence="1">Uncharacterized protein</fullName>
    </submittedName>
</protein>
<evidence type="ECO:0000313" key="2">
    <source>
        <dbReference type="Proteomes" id="UP000542353"/>
    </source>
</evidence>
<comment type="caution">
    <text evidence="1">The sequence shown here is derived from an EMBL/GenBank/DDBJ whole genome shotgun (WGS) entry which is preliminary data.</text>
</comment>